<evidence type="ECO:0000313" key="5">
    <source>
        <dbReference type="Proteomes" id="UP001195724"/>
    </source>
</evidence>
<dbReference type="Proteomes" id="UP000671828">
    <property type="component" value="Chromosome"/>
</dbReference>
<name>A0A8T8I4V5_9PSEU</name>
<dbReference type="Proteomes" id="UP001195724">
    <property type="component" value="Unassembled WGS sequence"/>
</dbReference>
<dbReference type="EMBL" id="CP072788">
    <property type="protein sequence ID" value="QTR05865.1"/>
    <property type="molecule type" value="Genomic_DNA"/>
</dbReference>
<accession>A0A8T8I4V5</accession>
<dbReference type="RefSeq" id="WP_204843042.1">
    <property type="nucleotide sequence ID" value="NZ_JAFBCL010000001.1"/>
</dbReference>
<sequence length="74" mass="7221">MVRRVTTMAAAAALAFGVAVGAAAPAVAQQAELTPLQCFLGGGLPLPGQDGATWQCTGGVHNGKPVQPPALPGS</sequence>
<keyword evidence="1" id="KW-0732">Signal</keyword>
<keyword evidence="5" id="KW-1185">Reference proteome</keyword>
<gene>
    <name evidence="3" type="ORF">J7S33_16050</name>
    <name evidence="2" type="ORF">JOE68_003117</name>
</gene>
<organism evidence="3 4">
    <name type="scientific">Saccharothrix algeriensis</name>
    <dbReference type="NCBI Taxonomy" id="173560"/>
    <lineage>
        <taxon>Bacteria</taxon>
        <taxon>Bacillati</taxon>
        <taxon>Actinomycetota</taxon>
        <taxon>Actinomycetes</taxon>
        <taxon>Pseudonocardiales</taxon>
        <taxon>Pseudonocardiaceae</taxon>
        <taxon>Saccharothrix</taxon>
    </lineage>
</organism>
<protein>
    <submittedName>
        <fullName evidence="2">Spy/CpxP family protein refolding chaperone</fullName>
    </submittedName>
</protein>
<reference evidence="3" key="2">
    <citation type="submission" date="2021-04" db="EMBL/GenBank/DDBJ databases">
        <title>Saccharothrix algeriensis WGS.</title>
        <authorList>
            <person name="Stuskova K."/>
            <person name="Hakalova E."/>
            <person name="Tebbal A.B."/>
            <person name="Eichmeier A."/>
        </authorList>
    </citation>
    <scope>NUCLEOTIDE SEQUENCE</scope>
    <source>
        <strain evidence="3">NRRL B-24137</strain>
    </source>
</reference>
<evidence type="ECO:0000256" key="1">
    <source>
        <dbReference type="SAM" id="SignalP"/>
    </source>
</evidence>
<evidence type="ECO:0000313" key="4">
    <source>
        <dbReference type="Proteomes" id="UP000671828"/>
    </source>
</evidence>
<feature type="chain" id="PRO_5035824904" evidence="1">
    <location>
        <begin position="29"/>
        <end position="74"/>
    </location>
</feature>
<reference evidence="2 5" key="1">
    <citation type="submission" date="2021-01" db="EMBL/GenBank/DDBJ databases">
        <title>Sequencing the genomes of 1000 actinobacteria strains.</title>
        <authorList>
            <person name="Klenk H.-P."/>
        </authorList>
    </citation>
    <scope>NUCLEOTIDE SEQUENCE [LARGE SCALE GENOMIC DNA]</scope>
    <source>
        <strain evidence="2 5">DSM 44581</strain>
    </source>
</reference>
<evidence type="ECO:0000313" key="2">
    <source>
        <dbReference type="EMBL" id="MBM7812252.1"/>
    </source>
</evidence>
<dbReference type="AlphaFoldDB" id="A0A8T8I4V5"/>
<dbReference type="EMBL" id="JAFBCL010000001">
    <property type="protein sequence ID" value="MBM7812252.1"/>
    <property type="molecule type" value="Genomic_DNA"/>
</dbReference>
<feature type="signal peptide" evidence="1">
    <location>
        <begin position="1"/>
        <end position="28"/>
    </location>
</feature>
<proteinExistence type="predicted"/>
<evidence type="ECO:0000313" key="3">
    <source>
        <dbReference type="EMBL" id="QTR05865.1"/>
    </source>
</evidence>